<evidence type="ECO:0008006" key="4">
    <source>
        <dbReference type="Google" id="ProtNLM"/>
    </source>
</evidence>
<keyword evidence="3" id="KW-1185">Reference proteome</keyword>
<evidence type="ECO:0000313" key="3">
    <source>
        <dbReference type="Proteomes" id="UP001519342"/>
    </source>
</evidence>
<proteinExistence type="predicted"/>
<feature type="transmembrane region" description="Helical" evidence="1">
    <location>
        <begin position="21"/>
        <end position="45"/>
    </location>
</feature>
<evidence type="ECO:0000256" key="1">
    <source>
        <dbReference type="SAM" id="Phobius"/>
    </source>
</evidence>
<organism evidence="2 3">
    <name type="scientific">Sedimentibacter acidaminivorans</name>
    <dbReference type="NCBI Taxonomy" id="913099"/>
    <lineage>
        <taxon>Bacteria</taxon>
        <taxon>Bacillati</taxon>
        <taxon>Bacillota</taxon>
        <taxon>Tissierellia</taxon>
        <taxon>Sedimentibacter</taxon>
    </lineage>
</organism>
<sequence length="70" mass="7825">MKTLKKFKEKATRILKNKKGAVTTTELIAWTGAISIILFLAIVAIKSSTIDGTLKQTTQRMTEMEDVLKK</sequence>
<accession>A0ABS4GH65</accession>
<keyword evidence="1" id="KW-1133">Transmembrane helix</keyword>
<comment type="caution">
    <text evidence="2">The sequence shown here is derived from an EMBL/GenBank/DDBJ whole genome shotgun (WGS) entry which is preliminary data.</text>
</comment>
<dbReference type="EMBL" id="JAGGKS010000008">
    <property type="protein sequence ID" value="MBP1926730.1"/>
    <property type="molecule type" value="Genomic_DNA"/>
</dbReference>
<gene>
    <name evidence="2" type="ORF">J2Z76_002600</name>
</gene>
<keyword evidence="1" id="KW-0472">Membrane</keyword>
<dbReference type="Proteomes" id="UP001519342">
    <property type="component" value="Unassembled WGS sequence"/>
</dbReference>
<dbReference type="RefSeq" id="WP_209512459.1">
    <property type="nucleotide sequence ID" value="NZ_JAGGKS010000008.1"/>
</dbReference>
<evidence type="ECO:0000313" key="2">
    <source>
        <dbReference type="EMBL" id="MBP1926730.1"/>
    </source>
</evidence>
<protein>
    <recommendedName>
        <fullName evidence="4">Flagellin Flp1-like domain-containing protein</fullName>
    </recommendedName>
</protein>
<name>A0ABS4GH65_9FIRM</name>
<reference evidence="2 3" key="1">
    <citation type="submission" date="2021-03" db="EMBL/GenBank/DDBJ databases">
        <title>Genomic Encyclopedia of Type Strains, Phase IV (KMG-IV): sequencing the most valuable type-strain genomes for metagenomic binning, comparative biology and taxonomic classification.</title>
        <authorList>
            <person name="Goeker M."/>
        </authorList>
    </citation>
    <scope>NUCLEOTIDE SEQUENCE [LARGE SCALE GENOMIC DNA]</scope>
    <source>
        <strain evidence="2 3">DSM 24004</strain>
    </source>
</reference>
<keyword evidence="1" id="KW-0812">Transmembrane</keyword>